<gene>
    <name evidence="1" type="primary">yabG</name>
    <name evidence="1" type="ORF">CBW46_019695</name>
</gene>
<organism evidence="1 2">
    <name type="scientific">Paenibacillus xerothermodurans</name>
    <dbReference type="NCBI Taxonomy" id="1977292"/>
    <lineage>
        <taxon>Bacteria</taxon>
        <taxon>Bacillati</taxon>
        <taxon>Bacillota</taxon>
        <taxon>Bacilli</taxon>
        <taxon>Bacillales</taxon>
        <taxon>Paenibacillaceae</taxon>
        <taxon>Paenibacillus</taxon>
    </lineage>
</organism>
<dbReference type="Pfam" id="PF05582">
    <property type="entry name" value="Peptidase_U57"/>
    <property type="match status" value="1"/>
</dbReference>
<dbReference type="RefSeq" id="WP_089201670.1">
    <property type="nucleotide sequence ID" value="NZ_NHRJ02000020.1"/>
</dbReference>
<reference evidence="1" key="1">
    <citation type="submission" date="2018-06" db="EMBL/GenBank/DDBJ databases">
        <title>Paenibacillus xerothermodurans sp. nov. an extremely dry heat resistant spore forming bacterium isolated from the soil of Cape Canaveral, Florida.</title>
        <authorList>
            <person name="Seuylemezian A."/>
            <person name="Kaur N."/>
            <person name="Patil P."/>
            <person name="Patil P."/>
            <person name="Mayilraj S."/>
            <person name="Vaishampayan P."/>
        </authorList>
    </citation>
    <scope>NUCLEOTIDE SEQUENCE [LARGE SCALE GENOMIC DNA]</scope>
    <source>
        <strain evidence="1">ATCC 27380</strain>
    </source>
</reference>
<name>A0A2W1N5X5_PAEXE</name>
<sequence length="282" mass="31070">MKQGDLVTRKSYGGDIIFKIQDIIQRKAVLRGVDYRLLADAPLHDLNMASHYDPYLFASGGVQPKWMDVMRRMPGGAHHQWLIPVTKTAAGEYFDIPGKVLHLDGDPAYMRKCMSLYAELRVPAEGFYVAEANMSEALYSLLPQVQPDIVVITGHDGILKSRRNGDISQLSSYKNSHNFVNAVKTARQYEKNKDALTVIAGACQSHFEALLQAGANYASSPARVLIHALDPLCIAAKVAFTPIKDTVNIVDIIGLTYSGLEGMGGLESRGSYRRGAPNYQKK</sequence>
<dbReference type="AlphaFoldDB" id="A0A2W1N5X5"/>
<proteinExistence type="predicted"/>
<accession>A0A2W1N5X5</accession>
<dbReference type="EMBL" id="NHRJ02000020">
    <property type="protein sequence ID" value="PZE19194.1"/>
    <property type="molecule type" value="Genomic_DNA"/>
</dbReference>
<comment type="caution">
    <text evidence="1">The sequence shown here is derived from an EMBL/GenBank/DDBJ whole genome shotgun (WGS) entry which is preliminary data.</text>
</comment>
<dbReference type="Proteomes" id="UP000214746">
    <property type="component" value="Unassembled WGS sequence"/>
</dbReference>
<dbReference type="InterPro" id="IPR008764">
    <property type="entry name" value="Peptidase_U57"/>
</dbReference>
<dbReference type="OrthoDB" id="9785306at2"/>
<dbReference type="PIRSF" id="PIRSF011575">
    <property type="entry name" value="YabG"/>
    <property type="match status" value="1"/>
</dbReference>
<protein>
    <submittedName>
        <fullName evidence="1">Sporulation peptidase YabG</fullName>
    </submittedName>
</protein>
<evidence type="ECO:0000313" key="1">
    <source>
        <dbReference type="EMBL" id="PZE19194.1"/>
    </source>
</evidence>
<keyword evidence="2" id="KW-1185">Reference proteome</keyword>
<evidence type="ECO:0000313" key="2">
    <source>
        <dbReference type="Proteomes" id="UP000214746"/>
    </source>
</evidence>
<dbReference type="NCBIfam" id="TIGR02855">
    <property type="entry name" value="spore_yabG"/>
    <property type="match status" value="1"/>
</dbReference>